<evidence type="ECO:0000259" key="7">
    <source>
        <dbReference type="PROSITE" id="PS51263"/>
    </source>
</evidence>
<dbReference type="InterPro" id="IPR002108">
    <property type="entry name" value="ADF-H"/>
</dbReference>
<evidence type="ECO:0000256" key="6">
    <source>
        <dbReference type="SAM" id="MobiDB-lite"/>
    </source>
</evidence>
<dbReference type="PRINTS" id="PR00006">
    <property type="entry name" value="COFILIN"/>
</dbReference>
<sequence length="154" mass="16910">MTVYQELKLGKKFKYIVYKLDKNNSEIVVEKTSATANYAEFVEALPAADCRYAVYDLEFEHPEGGLRNKIVFVTWAPDTAPVRAKMIYAGSKDAIRKKLVGVATEVQATDLSEVESRVDWRAVSPAAQCGQSRAQRQGSVGVGGRVDDDDAACS</sequence>
<dbReference type="InterPro" id="IPR017904">
    <property type="entry name" value="ADF/Cofilin"/>
</dbReference>
<evidence type="ECO:0000256" key="4">
    <source>
        <dbReference type="ARBA" id="ARBA00023203"/>
    </source>
</evidence>
<dbReference type="PROSITE" id="PS51263">
    <property type="entry name" value="ADF_H"/>
    <property type="match status" value="1"/>
</dbReference>
<dbReference type="AlphaFoldDB" id="A0A0L0TAW2"/>
<dbReference type="PANTHER" id="PTHR11913">
    <property type="entry name" value="COFILIN-RELATED"/>
    <property type="match status" value="1"/>
</dbReference>
<dbReference type="Gene3D" id="3.40.20.10">
    <property type="entry name" value="Severin"/>
    <property type="match status" value="1"/>
</dbReference>
<dbReference type="SMART" id="SM00102">
    <property type="entry name" value="ADF"/>
    <property type="match status" value="1"/>
</dbReference>
<comment type="similarity">
    <text evidence="2">Belongs to the actin-binding proteins ADF family.</text>
</comment>
<dbReference type="GO" id="GO:0030042">
    <property type="term" value="P:actin filament depolymerization"/>
    <property type="evidence" value="ECO:0007669"/>
    <property type="project" value="InterPro"/>
</dbReference>
<dbReference type="Pfam" id="PF00241">
    <property type="entry name" value="Cofilin_ADF"/>
    <property type="match status" value="1"/>
</dbReference>
<dbReference type="SUPFAM" id="SSF55753">
    <property type="entry name" value="Actin depolymerizing proteins"/>
    <property type="match status" value="1"/>
</dbReference>
<evidence type="ECO:0000313" key="8">
    <source>
        <dbReference type="EMBL" id="KNE71887.1"/>
    </source>
</evidence>
<dbReference type="Proteomes" id="UP000054350">
    <property type="component" value="Unassembled WGS sequence"/>
</dbReference>
<reference evidence="8 9" key="1">
    <citation type="submission" date="2009-11" db="EMBL/GenBank/DDBJ databases">
        <title>Annotation of Allomyces macrogynus ATCC 38327.</title>
        <authorList>
            <consortium name="The Broad Institute Genome Sequencing Platform"/>
            <person name="Russ C."/>
            <person name="Cuomo C."/>
            <person name="Burger G."/>
            <person name="Gray M.W."/>
            <person name="Holland P.W.H."/>
            <person name="King N."/>
            <person name="Lang F.B.F."/>
            <person name="Roger A.J."/>
            <person name="Ruiz-Trillo I."/>
            <person name="Young S.K."/>
            <person name="Zeng Q."/>
            <person name="Gargeya S."/>
            <person name="Fitzgerald M."/>
            <person name="Haas B."/>
            <person name="Abouelleil A."/>
            <person name="Alvarado L."/>
            <person name="Arachchi H.M."/>
            <person name="Berlin A."/>
            <person name="Chapman S.B."/>
            <person name="Gearin G."/>
            <person name="Goldberg J."/>
            <person name="Griggs A."/>
            <person name="Gujja S."/>
            <person name="Hansen M."/>
            <person name="Heiman D."/>
            <person name="Howarth C."/>
            <person name="Larimer J."/>
            <person name="Lui A."/>
            <person name="MacDonald P.J.P."/>
            <person name="McCowen C."/>
            <person name="Montmayeur A."/>
            <person name="Murphy C."/>
            <person name="Neiman D."/>
            <person name="Pearson M."/>
            <person name="Priest M."/>
            <person name="Roberts A."/>
            <person name="Saif S."/>
            <person name="Shea T."/>
            <person name="Sisk P."/>
            <person name="Stolte C."/>
            <person name="Sykes S."/>
            <person name="Wortman J."/>
            <person name="Nusbaum C."/>
            <person name="Birren B."/>
        </authorList>
    </citation>
    <scope>NUCLEOTIDE SEQUENCE [LARGE SCALE GENOMIC DNA]</scope>
    <source>
        <strain evidence="8 9">ATCC 38327</strain>
    </source>
</reference>
<name>A0A0L0TAW2_ALLM3</name>
<gene>
    <name evidence="8" type="ORF">AMAG_16316</name>
</gene>
<feature type="region of interest" description="Disordered" evidence="6">
    <location>
        <begin position="131"/>
        <end position="154"/>
    </location>
</feature>
<evidence type="ECO:0000313" key="9">
    <source>
        <dbReference type="Proteomes" id="UP000054350"/>
    </source>
</evidence>
<dbReference type="eggNOG" id="KOG1735">
    <property type="taxonomic scope" value="Eukaryota"/>
</dbReference>
<accession>A0A0L0TAW2</accession>
<dbReference type="GO" id="GO:0015629">
    <property type="term" value="C:actin cytoskeleton"/>
    <property type="evidence" value="ECO:0007669"/>
    <property type="project" value="InterPro"/>
</dbReference>
<dbReference type="VEuPathDB" id="FungiDB:AMAG_16316"/>
<dbReference type="GO" id="GO:0003779">
    <property type="term" value="F:actin binding"/>
    <property type="evidence" value="ECO:0007669"/>
    <property type="project" value="UniProtKB-KW"/>
</dbReference>
<dbReference type="STRING" id="578462.A0A0L0TAW2"/>
<keyword evidence="4" id="KW-0009">Actin-binding</keyword>
<dbReference type="InterPro" id="IPR029006">
    <property type="entry name" value="ADF-H/Gelsolin-like_dom_sf"/>
</dbReference>
<evidence type="ECO:0000256" key="2">
    <source>
        <dbReference type="ARBA" id="ARBA00006844"/>
    </source>
</evidence>
<reference evidence="9" key="2">
    <citation type="submission" date="2009-11" db="EMBL/GenBank/DDBJ databases">
        <title>The Genome Sequence of Allomyces macrogynus strain ATCC 38327.</title>
        <authorList>
            <consortium name="The Broad Institute Genome Sequencing Platform"/>
            <person name="Russ C."/>
            <person name="Cuomo C."/>
            <person name="Shea T."/>
            <person name="Young S.K."/>
            <person name="Zeng Q."/>
            <person name="Koehrsen M."/>
            <person name="Haas B."/>
            <person name="Borodovsky M."/>
            <person name="Guigo R."/>
            <person name="Alvarado L."/>
            <person name="Berlin A."/>
            <person name="Borenstein D."/>
            <person name="Chen Z."/>
            <person name="Engels R."/>
            <person name="Freedman E."/>
            <person name="Gellesch M."/>
            <person name="Goldberg J."/>
            <person name="Griggs A."/>
            <person name="Gujja S."/>
            <person name="Heiman D."/>
            <person name="Hepburn T."/>
            <person name="Howarth C."/>
            <person name="Jen D."/>
            <person name="Larson L."/>
            <person name="Lewis B."/>
            <person name="Mehta T."/>
            <person name="Park D."/>
            <person name="Pearson M."/>
            <person name="Roberts A."/>
            <person name="Saif S."/>
            <person name="Shenoy N."/>
            <person name="Sisk P."/>
            <person name="Stolte C."/>
            <person name="Sykes S."/>
            <person name="Walk T."/>
            <person name="White J."/>
            <person name="Yandava C."/>
            <person name="Burger G."/>
            <person name="Gray M.W."/>
            <person name="Holland P.W.H."/>
            <person name="King N."/>
            <person name="Lang F.B.F."/>
            <person name="Roger A.J."/>
            <person name="Ruiz-Trillo I."/>
            <person name="Lander E."/>
            <person name="Nusbaum C."/>
        </authorList>
    </citation>
    <scope>NUCLEOTIDE SEQUENCE [LARGE SCALE GENOMIC DNA]</scope>
    <source>
        <strain evidence="9">ATCC 38327</strain>
    </source>
</reference>
<dbReference type="CDD" id="cd11286">
    <property type="entry name" value="ADF_cofilin_like"/>
    <property type="match status" value="1"/>
</dbReference>
<evidence type="ECO:0000256" key="3">
    <source>
        <dbReference type="ARBA" id="ARBA00015630"/>
    </source>
</evidence>
<comment type="subcellular location">
    <subcellularLocation>
        <location evidence="1">Nucleus matrix</location>
    </subcellularLocation>
</comment>
<organism evidence="8 9">
    <name type="scientific">Allomyces macrogynus (strain ATCC 38327)</name>
    <name type="common">Allomyces javanicus var. macrogynus</name>
    <dbReference type="NCBI Taxonomy" id="578462"/>
    <lineage>
        <taxon>Eukaryota</taxon>
        <taxon>Fungi</taxon>
        <taxon>Fungi incertae sedis</taxon>
        <taxon>Blastocladiomycota</taxon>
        <taxon>Blastocladiomycetes</taxon>
        <taxon>Blastocladiales</taxon>
        <taxon>Blastocladiaceae</taxon>
        <taxon>Allomyces</taxon>
    </lineage>
</organism>
<keyword evidence="9" id="KW-1185">Reference proteome</keyword>
<dbReference type="OrthoDB" id="10249245at2759"/>
<dbReference type="GO" id="GO:0016363">
    <property type="term" value="C:nuclear matrix"/>
    <property type="evidence" value="ECO:0007669"/>
    <property type="project" value="UniProtKB-SubCell"/>
</dbReference>
<evidence type="ECO:0000256" key="5">
    <source>
        <dbReference type="ARBA" id="ARBA00032427"/>
    </source>
</evidence>
<protein>
    <recommendedName>
        <fullName evidence="3">Cofilin</fullName>
    </recommendedName>
    <alternativeName>
        <fullName evidence="5">Actin-depolymerizing factor 1</fullName>
    </alternativeName>
</protein>
<evidence type="ECO:0000256" key="1">
    <source>
        <dbReference type="ARBA" id="ARBA00004109"/>
    </source>
</evidence>
<feature type="domain" description="ADF-H" evidence="7">
    <location>
        <begin position="1"/>
        <end position="124"/>
    </location>
</feature>
<dbReference type="EMBL" id="GG745375">
    <property type="protein sequence ID" value="KNE71887.1"/>
    <property type="molecule type" value="Genomic_DNA"/>
</dbReference>
<proteinExistence type="inferred from homology"/>